<dbReference type="EMBL" id="AUBJ02000001">
    <property type="protein sequence ID" value="MCP2333063.1"/>
    <property type="molecule type" value="Genomic_DNA"/>
</dbReference>
<reference evidence="2 3" key="1">
    <citation type="submission" date="2013-07" db="EMBL/GenBank/DDBJ databases">
        <authorList>
            <consortium name="DOE Joint Genome Institute"/>
            <person name="Reeve W."/>
            <person name="Huntemann M."/>
            <person name="Han J."/>
            <person name="Chen A."/>
            <person name="Kyrpides N."/>
            <person name="Mavromatis K."/>
            <person name="Markowitz V."/>
            <person name="Palaniappan K."/>
            <person name="Ivanova N."/>
            <person name="Schaumberg A."/>
            <person name="Pati A."/>
            <person name="Liolios K."/>
            <person name="Nordberg H.P."/>
            <person name="Cantor M.N."/>
            <person name="Hua S.X."/>
            <person name="Woyke T."/>
        </authorList>
    </citation>
    <scope>NUCLEOTIDE SEQUENCE [LARGE SCALE GENOMIC DNA]</scope>
    <source>
        <strain evidence="2 3">DSM 43889</strain>
    </source>
</reference>
<keyword evidence="1" id="KW-1133">Transmembrane helix</keyword>
<proteinExistence type="predicted"/>
<evidence type="ECO:0000313" key="2">
    <source>
        <dbReference type="EMBL" id="MCP2333063.1"/>
    </source>
</evidence>
<dbReference type="Proteomes" id="UP000791080">
    <property type="component" value="Unassembled WGS sequence"/>
</dbReference>
<keyword evidence="3" id="KW-1185">Reference proteome</keyword>
<protein>
    <submittedName>
        <fullName evidence="2">ABC-2 type transport system permease protein</fullName>
    </submittedName>
</protein>
<feature type="transmembrane region" description="Helical" evidence="1">
    <location>
        <begin position="166"/>
        <end position="186"/>
    </location>
</feature>
<evidence type="ECO:0000256" key="1">
    <source>
        <dbReference type="SAM" id="Phobius"/>
    </source>
</evidence>
<dbReference type="RefSeq" id="WP_026417917.1">
    <property type="nucleotide sequence ID" value="NZ_AUBJ02000001.1"/>
</dbReference>
<evidence type="ECO:0000313" key="3">
    <source>
        <dbReference type="Proteomes" id="UP000791080"/>
    </source>
</evidence>
<keyword evidence="1" id="KW-0812">Transmembrane</keyword>
<feature type="transmembrane region" description="Helical" evidence="1">
    <location>
        <begin position="96"/>
        <end position="118"/>
    </location>
</feature>
<organism evidence="2 3">
    <name type="scientific">Actinoalloteichus caeruleus DSM 43889</name>
    <dbReference type="NCBI Taxonomy" id="1120930"/>
    <lineage>
        <taxon>Bacteria</taxon>
        <taxon>Bacillati</taxon>
        <taxon>Actinomycetota</taxon>
        <taxon>Actinomycetes</taxon>
        <taxon>Pseudonocardiales</taxon>
        <taxon>Pseudonocardiaceae</taxon>
        <taxon>Actinoalloteichus</taxon>
        <taxon>Actinoalloteichus cyanogriseus</taxon>
    </lineage>
</organism>
<feature type="transmembrane region" description="Helical" evidence="1">
    <location>
        <begin position="224"/>
        <end position="248"/>
    </location>
</feature>
<feature type="transmembrane region" description="Helical" evidence="1">
    <location>
        <begin position="18"/>
        <end position="40"/>
    </location>
</feature>
<feature type="transmembrane region" description="Helical" evidence="1">
    <location>
        <begin position="138"/>
        <end position="159"/>
    </location>
</feature>
<feature type="transmembrane region" description="Helical" evidence="1">
    <location>
        <begin position="52"/>
        <end position="75"/>
    </location>
</feature>
<sequence length="253" mass="26699">MTLLAVERIKLFSTRSPWWCVVVAVGLTVGFTALMSGFANEQGTVTVGFTQFSYQFGLMVLMVMAVLAVTTEYRFGTIRTTFQTAPNRAAVLTAKALLVAVLAGVVALAAAFLSFWVSDLLATNSDLSLSGADAWRNVAGTGLVAFLAAVLSVAVGILLRQSAAAVTVVLVWPLLVEGLVSLIPRIGQDIQSWMPFVAAHHFLFGGQPDSAEAAMMMGMSDVPYGPWAGIAYFGAISVGLFVVAVITASRRDA</sequence>
<reference evidence="2 3" key="2">
    <citation type="submission" date="2022-06" db="EMBL/GenBank/DDBJ databases">
        <title>Genomic Encyclopedia of Type Strains, Phase I: the one thousand microbial genomes (KMG-I) project.</title>
        <authorList>
            <person name="Kyrpides N."/>
        </authorList>
    </citation>
    <scope>NUCLEOTIDE SEQUENCE [LARGE SCALE GENOMIC DNA]</scope>
    <source>
        <strain evidence="2 3">DSM 43889</strain>
    </source>
</reference>
<keyword evidence="1" id="KW-0472">Membrane</keyword>
<name>A0ABT1JKM4_ACTCY</name>
<gene>
    <name evidence="2" type="ORF">G443_003333</name>
</gene>
<accession>A0ABT1JKM4</accession>
<comment type="caution">
    <text evidence="2">The sequence shown here is derived from an EMBL/GenBank/DDBJ whole genome shotgun (WGS) entry which is preliminary data.</text>
</comment>